<dbReference type="PRINTS" id="PR00871">
    <property type="entry name" value="DNAPOLXTDT"/>
</dbReference>
<dbReference type="GO" id="GO:0003677">
    <property type="term" value="F:DNA binding"/>
    <property type="evidence" value="ECO:0007669"/>
    <property type="project" value="InterPro"/>
</dbReference>
<evidence type="ECO:0000256" key="5">
    <source>
        <dbReference type="ARBA" id="ARBA00023242"/>
    </source>
</evidence>
<dbReference type="OrthoDB" id="205514at2759"/>
<dbReference type="OMA" id="PKVINLW"/>
<dbReference type="Gene3D" id="1.10.150.20">
    <property type="entry name" value="5' to 3' exonuclease, C-terminal subdomain"/>
    <property type="match status" value="1"/>
</dbReference>
<dbReference type="STRING" id="283909.R7TPZ3"/>
<dbReference type="HOGENOM" id="CLU_689371_0_0_1"/>
<evidence type="ECO:0000256" key="3">
    <source>
        <dbReference type="ARBA" id="ARBA00022723"/>
    </source>
</evidence>
<dbReference type="GO" id="GO:0003887">
    <property type="term" value="F:DNA-directed DNA polymerase activity"/>
    <property type="evidence" value="ECO:0007669"/>
    <property type="project" value="InterPro"/>
</dbReference>
<dbReference type="EMBL" id="KB309055">
    <property type="protein sequence ID" value="ELT95637.1"/>
    <property type="molecule type" value="Genomic_DNA"/>
</dbReference>
<keyword evidence="3" id="KW-0479">Metal-binding</keyword>
<dbReference type="SUPFAM" id="SSF47802">
    <property type="entry name" value="DNA polymerase beta, N-terminal domain-like"/>
    <property type="match status" value="1"/>
</dbReference>
<dbReference type="Proteomes" id="UP000014760">
    <property type="component" value="Unassembled WGS sequence"/>
</dbReference>
<dbReference type="GO" id="GO:0005634">
    <property type="term" value="C:nucleus"/>
    <property type="evidence" value="ECO:0007669"/>
    <property type="project" value="UniProtKB-SubCell"/>
</dbReference>
<dbReference type="EnsemblMetazoa" id="CapteT213338">
    <property type="protein sequence ID" value="CapteP213338"/>
    <property type="gene ID" value="CapteG213338"/>
</dbReference>
<dbReference type="SMART" id="SM00483">
    <property type="entry name" value="POLXc"/>
    <property type="match status" value="1"/>
</dbReference>
<evidence type="ECO:0000313" key="7">
    <source>
        <dbReference type="EMBL" id="ELT95637.1"/>
    </source>
</evidence>
<name>R7TPZ3_CAPTE</name>
<dbReference type="AlphaFoldDB" id="R7TPZ3"/>
<keyword evidence="9" id="KW-1185">Reference proteome</keyword>
<dbReference type="InterPro" id="IPR027421">
    <property type="entry name" value="DNA_pol_lamdba_lyase_dom_sf"/>
</dbReference>
<reference evidence="7 9" key="2">
    <citation type="journal article" date="2013" name="Nature">
        <title>Insights into bilaterian evolution from three spiralian genomes.</title>
        <authorList>
            <person name="Simakov O."/>
            <person name="Marletaz F."/>
            <person name="Cho S.J."/>
            <person name="Edsinger-Gonzales E."/>
            <person name="Havlak P."/>
            <person name="Hellsten U."/>
            <person name="Kuo D.H."/>
            <person name="Larsson T."/>
            <person name="Lv J."/>
            <person name="Arendt D."/>
            <person name="Savage R."/>
            <person name="Osoegawa K."/>
            <person name="de Jong P."/>
            <person name="Grimwood J."/>
            <person name="Chapman J.A."/>
            <person name="Shapiro H."/>
            <person name="Aerts A."/>
            <person name="Otillar R.P."/>
            <person name="Terry A.Y."/>
            <person name="Boore J.L."/>
            <person name="Grigoriev I.V."/>
            <person name="Lindberg D.R."/>
            <person name="Seaver E.C."/>
            <person name="Weisblat D.A."/>
            <person name="Putnam N.H."/>
            <person name="Rokhsar D.S."/>
        </authorList>
    </citation>
    <scope>NUCLEOTIDE SEQUENCE</scope>
    <source>
        <strain evidence="7 9">I ESC-2004</strain>
    </source>
</reference>
<dbReference type="Gene3D" id="1.10.150.110">
    <property type="entry name" value="DNA polymerase beta, N-terminal domain-like"/>
    <property type="match status" value="1"/>
</dbReference>
<gene>
    <name evidence="7" type="ORF">CAPTEDRAFT_213338</name>
</gene>
<dbReference type="InterPro" id="IPR001726">
    <property type="entry name" value="TdT/Mu"/>
</dbReference>
<evidence type="ECO:0000256" key="2">
    <source>
        <dbReference type="ARBA" id="ARBA00004123"/>
    </source>
</evidence>
<dbReference type="EMBL" id="AMQN01011729">
    <property type="status" value="NOT_ANNOTATED_CDS"/>
    <property type="molecule type" value="Genomic_DNA"/>
</dbReference>
<dbReference type="InterPro" id="IPR010996">
    <property type="entry name" value="HHH_MUS81"/>
</dbReference>
<comment type="cofactor">
    <cofactor evidence="1">
        <name>Mg(2+)</name>
        <dbReference type="ChEBI" id="CHEBI:18420"/>
    </cofactor>
</comment>
<dbReference type="PANTHER" id="PTHR11276:SF40">
    <property type="entry name" value="BRCT DOMAIN-CONTAINING PROTEIN"/>
    <property type="match status" value="1"/>
</dbReference>
<dbReference type="Gene3D" id="3.40.50.10190">
    <property type="entry name" value="BRCT domain"/>
    <property type="match status" value="1"/>
</dbReference>
<evidence type="ECO:0000313" key="9">
    <source>
        <dbReference type="Proteomes" id="UP000014760"/>
    </source>
</evidence>
<dbReference type="InterPro" id="IPR018944">
    <property type="entry name" value="DNA_pol_lambd_fingers_domain"/>
</dbReference>
<dbReference type="InterPro" id="IPR001357">
    <property type="entry name" value="BRCT_dom"/>
</dbReference>
<evidence type="ECO:0000259" key="6">
    <source>
        <dbReference type="PROSITE" id="PS50172"/>
    </source>
</evidence>
<feature type="domain" description="BRCT" evidence="6">
    <location>
        <begin position="5"/>
        <end position="94"/>
    </location>
</feature>
<proteinExistence type="predicted"/>
<evidence type="ECO:0000313" key="8">
    <source>
        <dbReference type="EnsemblMetazoa" id="CapteP213338"/>
    </source>
</evidence>
<dbReference type="Pfam" id="PF10391">
    <property type="entry name" value="DNA_pol_lambd_f"/>
    <property type="match status" value="1"/>
</dbReference>
<accession>R7TPZ3</accession>
<dbReference type="Pfam" id="PF14716">
    <property type="entry name" value="HHH_8"/>
    <property type="match status" value="1"/>
</dbReference>
<protein>
    <recommendedName>
        <fullName evidence="6">BRCT domain-containing protein</fullName>
    </recommendedName>
</protein>
<evidence type="ECO:0000256" key="1">
    <source>
        <dbReference type="ARBA" id="ARBA00001946"/>
    </source>
</evidence>
<sequence>MAENSSAKKLKSTLIYLDSTKIFKRRFLTLYNKSKEKGFNVVSEFSSNVGIIVTESSFVDDFVALRNIAADVSNLDFVKTQWLSNCLREGRILEIAEENRVPNKQPPAAPSCDPSGAFSEYECQRRTPLKHCNLIFTQALRILERDAVLKGDEQNNSRALAFRRGMCTIASLENPIKRWSDIKGLPHIGKHIELVVQDILETGHSEEAECIQSSVWFKVVDGVFGVGPSTAQKWFNAGFRNICDVIQSSDVQNHRDERLLYGLAFHADLNIPVCKSEAVFWEDLVKKELAAIDPEATVTLTGGFSSYGGIGTCTNIIGHCFKLLRTDVCVSPGGLRAINSNKLIILAAEFIYCMVISFAQCFSDTQECYVFINDFLSDRCGFIQYIGVRILFVEHCMQAL</sequence>
<dbReference type="GO" id="GO:0006303">
    <property type="term" value="P:double-strand break repair via nonhomologous end joining"/>
    <property type="evidence" value="ECO:0007669"/>
    <property type="project" value="TreeGrafter"/>
</dbReference>
<dbReference type="PANTHER" id="PTHR11276">
    <property type="entry name" value="DNA POLYMERASE TYPE-X FAMILY MEMBER"/>
    <property type="match status" value="1"/>
</dbReference>
<dbReference type="InterPro" id="IPR002054">
    <property type="entry name" value="DNA-dir_DNA_pol_X"/>
</dbReference>
<keyword evidence="5" id="KW-0539">Nucleus</keyword>
<organism evidence="7">
    <name type="scientific">Capitella teleta</name>
    <name type="common">Polychaete worm</name>
    <dbReference type="NCBI Taxonomy" id="283909"/>
    <lineage>
        <taxon>Eukaryota</taxon>
        <taxon>Metazoa</taxon>
        <taxon>Spiralia</taxon>
        <taxon>Lophotrochozoa</taxon>
        <taxon>Annelida</taxon>
        <taxon>Polychaeta</taxon>
        <taxon>Sedentaria</taxon>
        <taxon>Scolecida</taxon>
        <taxon>Capitellidae</taxon>
        <taxon>Capitella</taxon>
    </lineage>
</organism>
<dbReference type="SUPFAM" id="SSF81585">
    <property type="entry name" value="PsbU/PolX domain-like"/>
    <property type="match status" value="1"/>
</dbReference>
<keyword evidence="4" id="KW-0460">Magnesium</keyword>
<dbReference type="InterPro" id="IPR022312">
    <property type="entry name" value="DNA_pol_X"/>
</dbReference>
<comment type="subcellular location">
    <subcellularLocation>
        <location evidence="2">Nucleus</location>
    </subcellularLocation>
</comment>
<reference evidence="8" key="3">
    <citation type="submission" date="2015-06" db="UniProtKB">
        <authorList>
            <consortium name="EnsemblMetazoa"/>
        </authorList>
    </citation>
    <scope>IDENTIFICATION</scope>
</reference>
<dbReference type="InterPro" id="IPR036420">
    <property type="entry name" value="BRCT_dom_sf"/>
</dbReference>
<dbReference type="PROSITE" id="PS50172">
    <property type="entry name" value="BRCT"/>
    <property type="match status" value="1"/>
</dbReference>
<reference evidence="9" key="1">
    <citation type="submission" date="2012-12" db="EMBL/GenBank/DDBJ databases">
        <authorList>
            <person name="Hellsten U."/>
            <person name="Grimwood J."/>
            <person name="Chapman J.A."/>
            <person name="Shapiro H."/>
            <person name="Aerts A."/>
            <person name="Otillar R.P."/>
            <person name="Terry A.Y."/>
            <person name="Boore J.L."/>
            <person name="Simakov O."/>
            <person name="Marletaz F."/>
            <person name="Cho S.-J."/>
            <person name="Edsinger-Gonzales E."/>
            <person name="Havlak P."/>
            <person name="Kuo D.-H."/>
            <person name="Larsson T."/>
            <person name="Lv J."/>
            <person name="Arendt D."/>
            <person name="Savage R."/>
            <person name="Osoegawa K."/>
            <person name="de Jong P."/>
            <person name="Lindberg D.R."/>
            <person name="Seaver E.C."/>
            <person name="Weisblat D.A."/>
            <person name="Putnam N.H."/>
            <person name="Grigoriev I.V."/>
            <person name="Rokhsar D.S."/>
        </authorList>
    </citation>
    <scope>NUCLEOTIDE SEQUENCE</scope>
    <source>
        <strain evidence="9">I ESC-2004</strain>
    </source>
</reference>
<dbReference type="GO" id="GO:0046872">
    <property type="term" value="F:metal ion binding"/>
    <property type="evidence" value="ECO:0007669"/>
    <property type="project" value="UniProtKB-KW"/>
</dbReference>
<evidence type="ECO:0000256" key="4">
    <source>
        <dbReference type="ARBA" id="ARBA00022842"/>
    </source>
</evidence>